<organism evidence="2 3">
    <name type="scientific">Sporosarcina psychrophila</name>
    <name type="common">Bacillus psychrophilus</name>
    <dbReference type="NCBI Taxonomy" id="1476"/>
    <lineage>
        <taxon>Bacteria</taxon>
        <taxon>Bacillati</taxon>
        <taxon>Bacillota</taxon>
        <taxon>Bacilli</taxon>
        <taxon>Bacillales</taxon>
        <taxon>Caryophanaceae</taxon>
        <taxon>Sporosarcina</taxon>
    </lineage>
</organism>
<dbReference type="GO" id="GO:1901135">
    <property type="term" value="P:carbohydrate derivative metabolic process"/>
    <property type="evidence" value="ECO:0007669"/>
    <property type="project" value="InterPro"/>
</dbReference>
<comment type="caution">
    <text evidence="2">The sequence shown here is derived from an EMBL/GenBank/DDBJ whole genome shotgun (WGS) entry which is preliminary data.</text>
</comment>
<dbReference type="SUPFAM" id="SSF53697">
    <property type="entry name" value="SIS domain"/>
    <property type="match status" value="1"/>
</dbReference>
<dbReference type="GO" id="GO:0097367">
    <property type="term" value="F:carbohydrate derivative binding"/>
    <property type="evidence" value="ECO:0007669"/>
    <property type="project" value="InterPro"/>
</dbReference>
<feature type="transmembrane region" description="Helical" evidence="1">
    <location>
        <begin position="54"/>
        <end position="72"/>
    </location>
</feature>
<gene>
    <name evidence="2" type="ORF">K8V56_19785</name>
</gene>
<keyword evidence="1" id="KW-0812">Transmembrane</keyword>
<sequence>MNSKEVSIIVNSKSGTTIESALREMAMQSDFTSFIVPNNIGGRSSVLMPVTKKYPLFIINFVISLTGFLGLLRERKSGKTIRENRW</sequence>
<protein>
    <submittedName>
        <fullName evidence="2">Uncharacterized protein</fullName>
    </submittedName>
</protein>
<keyword evidence="1" id="KW-1133">Transmembrane helix</keyword>
<dbReference type="InterPro" id="IPR046348">
    <property type="entry name" value="SIS_dom_sf"/>
</dbReference>
<dbReference type="EMBL" id="DYWT01000297">
    <property type="protein sequence ID" value="HJF34009.1"/>
    <property type="molecule type" value="Genomic_DNA"/>
</dbReference>
<name>A0A921G364_SPOPS</name>
<reference evidence="2" key="2">
    <citation type="submission" date="2021-09" db="EMBL/GenBank/DDBJ databases">
        <authorList>
            <person name="Gilroy R."/>
        </authorList>
    </citation>
    <scope>NUCLEOTIDE SEQUENCE</scope>
    <source>
        <strain evidence="2">CHK171-7178</strain>
    </source>
</reference>
<evidence type="ECO:0000313" key="2">
    <source>
        <dbReference type="EMBL" id="HJF34009.1"/>
    </source>
</evidence>
<dbReference type="Proteomes" id="UP000698173">
    <property type="component" value="Unassembled WGS sequence"/>
</dbReference>
<keyword evidence="1" id="KW-0472">Membrane</keyword>
<accession>A0A921G364</accession>
<evidence type="ECO:0000313" key="3">
    <source>
        <dbReference type="Proteomes" id="UP000698173"/>
    </source>
</evidence>
<dbReference type="AlphaFoldDB" id="A0A921G364"/>
<reference evidence="2" key="1">
    <citation type="journal article" date="2021" name="PeerJ">
        <title>Extensive microbial diversity within the chicken gut microbiome revealed by metagenomics and culture.</title>
        <authorList>
            <person name="Gilroy R."/>
            <person name="Ravi A."/>
            <person name="Getino M."/>
            <person name="Pursley I."/>
            <person name="Horton D.L."/>
            <person name="Alikhan N.F."/>
            <person name="Baker D."/>
            <person name="Gharbi K."/>
            <person name="Hall N."/>
            <person name="Watson M."/>
            <person name="Adriaenssens E.M."/>
            <person name="Foster-Nyarko E."/>
            <person name="Jarju S."/>
            <person name="Secka A."/>
            <person name="Antonio M."/>
            <person name="Oren A."/>
            <person name="Chaudhuri R.R."/>
            <person name="La Ragione R."/>
            <person name="Hildebrand F."/>
            <person name="Pallen M.J."/>
        </authorList>
    </citation>
    <scope>NUCLEOTIDE SEQUENCE</scope>
    <source>
        <strain evidence="2">CHK171-7178</strain>
    </source>
</reference>
<proteinExistence type="predicted"/>
<evidence type="ECO:0000256" key="1">
    <source>
        <dbReference type="SAM" id="Phobius"/>
    </source>
</evidence>